<sequence length="348" mass="36686">MWDERTDHRARSSADHPTGFGSGFGTGFGSGFGTGFDHADRGRHRAPADPFTAPLVPPDSSWDPAEELAYMLQDAIEGQISDDAADHGETSVTEPAPGSPLGALQDITAELPPLPHYARRGHRKVRERKHLNGVRTTSQVIAVAVVLIASAVSFFGSVVAYDPLRLVAASHAAESSVPWWPFLVFGPWLVASLSVVRAALHLRRAVHSWCVVLAFSLIAMLLCIAQASRDPIDMVAAALPSLASLACFQQLVRQITLTRPPRRAAPRHRVDRSASGAPSASAGEKAAEEPGGAKASAAGPPRSPDRAGTEKGERPGPGLADARRTLPGPRGEPSGRPGVFARWSGSAG</sequence>
<evidence type="ECO:0000256" key="2">
    <source>
        <dbReference type="SAM" id="Phobius"/>
    </source>
</evidence>
<feature type="transmembrane region" description="Helical" evidence="2">
    <location>
        <begin position="179"/>
        <end position="200"/>
    </location>
</feature>
<organism evidence="3 4">
    <name type="scientific">Streptomyces echinoruber</name>
    <dbReference type="NCBI Taxonomy" id="68898"/>
    <lineage>
        <taxon>Bacteria</taxon>
        <taxon>Bacillati</taxon>
        <taxon>Actinomycetota</taxon>
        <taxon>Actinomycetes</taxon>
        <taxon>Kitasatosporales</taxon>
        <taxon>Streptomycetaceae</taxon>
        <taxon>Streptomyces</taxon>
    </lineage>
</organism>
<feature type="compositionally biased region" description="Basic residues" evidence="1">
    <location>
        <begin position="260"/>
        <end position="270"/>
    </location>
</feature>
<feature type="compositionally biased region" description="Basic and acidic residues" evidence="1">
    <location>
        <begin position="303"/>
        <end position="314"/>
    </location>
</feature>
<feature type="transmembrane region" description="Helical" evidence="2">
    <location>
        <begin position="140"/>
        <end position="159"/>
    </location>
</feature>
<dbReference type="AlphaFoldDB" id="A0A918S1V5"/>
<feature type="transmembrane region" description="Helical" evidence="2">
    <location>
        <begin position="209"/>
        <end position="228"/>
    </location>
</feature>
<comment type="caution">
    <text evidence="3">The sequence shown here is derived from an EMBL/GenBank/DDBJ whole genome shotgun (WGS) entry which is preliminary data.</text>
</comment>
<keyword evidence="2" id="KW-0472">Membrane</keyword>
<feature type="compositionally biased region" description="Gly residues" evidence="1">
    <location>
        <begin position="20"/>
        <end position="34"/>
    </location>
</feature>
<evidence type="ECO:0000256" key="1">
    <source>
        <dbReference type="SAM" id="MobiDB-lite"/>
    </source>
</evidence>
<keyword evidence="4" id="KW-1185">Reference proteome</keyword>
<reference evidence="3" key="1">
    <citation type="journal article" date="2014" name="Int. J. Syst. Evol. Microbiol.">
        <title>Complete genome sequence of Corynebacterium casei LMG S-19264T (=DSM 44701T), isolated from a smear-ripened cheese.</title>
        <authorList>
            <consortium name="US DOE Joint Genome Institute (JGI-PGF)"/>
            <person name="Walter F."/>
            <person name="Albersmeier A."/>
            <person name="Kalinowski J."/>
            <person name="Ruckert C."/>
        </authorList>
    </citation>
    <scope>NUCLEOTIDE SEQUENCE</scope>
    <source>
        <strain evidence="3">JCM 5016</strain>
    </source>
</reference>
<feature type="region of interest" description="Disordered" evidence="1">
    <location>
        <begin position="1"/>
        <end position="56"/>
    </location>
</feature>
<proteinExistence type="predicted"/>
<feature type="compositionally biased region" description="Low complexity" evidence="1">
    <location>
        <begin position="273"/>
        <end position="300"/>
    </location>
</feature>
<dbReference type="EMBL" id="BMWH01000062">
    <property type="protein sequence ID" value="GHA19229.1"/>
    <property type="molecule type" value="Genomic_DNA"/>
</dbReference>
<feature type="compositionally biased region" description="Basic and acidic residues" evidence="1">
    <location>
        <begin position="1"/>
        <end position="14"/>
    </location>
</feature>
<name>A0A918S1V5_9ACTN</name>
<evidence type="ECO:0000313" key="3">
    <source>
        <dbReference type="EMBL" id="GHA19229.1"/>
    </source>
</evidence>
<dbReference type="Proteomes" id="UP000623010">
    <property type="component" value="Unassembled WGS sequence"/>
</dbReference>
<accession>A0A918S1V5</accession>
<feature type="region of interest" description="Disordered" evidence="1">
    <location>
        <begin position="259"/>
        <end position="348"/>
    </location>
</feature>
<keyword evidence="2" id="KW-1133">Transmembrane helix</keyword>
<gene>
    <name evidence="3" type="ORF">GCM10010389_66230</name>
</gene>
<reference evidence="3" key="2">
    <citation type="submission" date="2020-09" db="EMBL/GenBank/DDBJ databases">
        <authorList>
            <person name="Sun Q."/>
            <person name="Ohkuma M."/>
        </authorList>
    </citation>
    <scope>NUCLEOTIDE SEQUENCE</scope>
    <source>
        <strain evidence="3">JCM 5016</strain>
    </source>
</reference>
<keyword evidence="2" id="KW-0812">Transmembrane</keyword>
<protein>
    <recommendedName>
        <fullName evidence="5">DUF2637 domain-containing protein</fullName>
    </recommendedName>
</protein>
<evidence type="ECO:0008006" key="5">
    <source>
        <dbReference type="Google" id="ProtNLM"/>
    </source>
</evidence>
<evidence type="ECO:0000313" key="4">
    <source>
        <dbReference type="Proteomes" id="UP000623010"/>
    </source>
</evidence>
<feature type="compositionally biased region" description="Low complexity" evidence="1">
    <location>
        <begin position="327"/>
        <end position="338"/>
    </location>
</feature>